<dbReference type="GO" id="GO:0015031">
    <property type="term" value="P:protein transport"/>
    <property type="evidence" value="ECO:0007669"/>
    <property type="project" value="InterPro"/>
</dbReference>
<comment type="similarity">
    <text evidence="1">Belongs to the SecY/SEC61-alpha family.</text>
</comment>
<feature type="non-terminal residue" evidence="4">
    <location>
        <position position="1"/>
    </location>
</feature>
<organism evidence="4 5">
    <name type="scientific">Mycena albidolilacea</name>
    <dbReference type="NCBI Taxonomy" id="1033008"/>
    <lineage>
        <taxon>Eukaryota</taxon>
        <taxon>Fungi</taxon>
        <taxon>Dikarya</taxon>
        <taxon>Basidiomycota</taxon>
        <taxon>Agaricomycotina</taxon>
        <taxon>Agaricomycetes</taxon>
        <taxon>Agaricomycetidae</taxon>
        <taxon>Agaricales</taxon>
        <taxon>Marasmiineae</taxon>
        <taxon>Mycenaceae</taxon>
        <taxon>Mycena</taxon>
    </lineage>
</organism>
<keyword evidence="2" id="KW-0472">Membrane</keyword>
<keyword evidence="5" id="KW-1185">Reference proteome</keyword>
<sequence>QVPLYGIMSSDSSDPLYWMRVILASNRGMLMELGITPIITSGMIMQLLASTNLIVDFWLKEDRALFSGAQKLFVLIILPRQGTVHVLTGLYGQPSELGAGVCLLLIIQ</sequence>
<keyword evidence="2" id="KW-0812">Transmembrane</keyword>
<feature type="transmembrane region" description="Helical" evidence="2">
    <location>
        <begin position="35"/>
        <end position="59"/>
    </location>
</feature>
<protein>
    <submittedName>
        <fullName evidence="4">SecY subunit domain-containing protein</fullName>
    </submittedName>
</protein>
<dbReference type="InterPro" id="IPR002208">
    <property type="entry name" value="SecY/SEC61-alpha"/>
</dbReference>
<name>A0AAD6ZGT4_9AGAR</name>
<dbReference type="Gene3D" id="1.10.3370.10">
    <property type="entry name" value="SecY subunit domain"/>
    <property type="match status" value="1"/>
</dbReference>
<evidence type="ECO:0000256" key="1">
    <source>
        <dbReference type="RuleBase" id="RU004349"/>
    </source>
</evidence>
<proteinExistence type="inferred from homology"/>
<dbReference type="InterPro" id="IPR019561">
    <property type="entry name" value="Translocon_Sec61/SecY_plug_dom"/>
</dbReference>
<keyword evidence="2" id="KW-1133">Transmembrane helix</keyword>
<evidence type="ECO:0000259" key="3">
    <source>
        <dbReference type="Pfam" id="PF10559"/>
    </source>
</evidence>
<dbReference type="EMBL" id="JARIHO010000048">
    <property type="protein sequence ID" value="KAJ7322797.1"/>
    <property type="molecule type" value="Genomic_DNA"/>
</dbReference>
<reference evidence="4" key="1">
    <citation type="submission" date="2023-03" db="EMBL/GenBank/DDBJ databases">
        <title>Massive genome expansion in bonnet fungi (Mycena s.s.) driven by repeated elements and novel gene families across ecological guilds.</title>
        <authorList>
            <consortium name="Lawrence Berkeley National Laboratory"/>
            <person name="Harder C.B."/>
            <person name="Miyauchi S."/>
            <person name="Viragh M."/>
            <person name="Kuo A."/>
            <person name="Thoen E."/>
            <person name="Andreopoulos B."/>
            <person name="Lu D."/>
            <person name="Skrede I."/>
            <person name="Drula E."/>
            <person name="Henrissat B."/>
            <person name="Morin E."/>
            <person name="Kohler A."/>
            <person name="Barry K."/>
            <person name="LaButti K."/>
            <person name="Morin E."/>
            <person name="Salamov A."/>
            <person name="Lipzen A."/>
            <person name="Mereny Z."/>
            <person name="Hegedus B."/>
            <person name="Baldrian P."/>
            <person name="Stursova M."/>
            <person name="Weitz H."/>
            <person name="Taylor A."/>
            <person name="Grigoriev I.V."/>
            <person name="Nagy L.G."/>
            <person name="Martin F."/>
            <person name="Kauserud H."/>
        </authorList>
    </citation>
    <scope>NUCLEOTIDE SEQUENCE</scope>
    <source>
        <strain evidence="4">CBHHK002</strain>
    </source>
</reference>
<evidence type="ECO:0000313" key="4">
    <source>
        <dbReference type="EMBL" id="KAJ7322797.1"/>
    </source>
</evidence>
<dbReference type="Pfam" id="PF00344">
    <property type="entry name" value="SecY"/>
    <property type="match status" value="1"/>
</dbReference>
<gene>
    <name evidence="4" type="ORF">DFH08DRAFT_674600</name>
</gene>
<evidence type="ECO:0000313" key="5">
    <source>
        <dbReference type="Proteomes" id="UP001218218"/>
    </source>
</evidence>
<comment type="caution">
    <text evidence="4">The sequence shown here is derived from an EMBL/GenBank/DDBJ whole genome shotgun (WGS) entry which is preliminary data.</text>
</comment>
<dbReference type="AlphaFoldDB" id="A0AAD6ZGT4"/>
<dbReference type="InterPro" id="IPR023201">
    <property type="entry name" value="SecY_dom_sf"/>
</dbReference>
<feature type="domain" description="Translocon Sec61/SecY plug" evidence="3">
    <location>
        <begin position="1"/>
        <end position="28"/>
    </location>
</feature>
<dbReference type="SUPFAM" id="SSF103491">
    <property type="entry name" value="Preprotein translocase SecY subunit"/>
    <property type="match status" value="1"/>
</dbReference>
<dbReference type="PANTHER" id="PTHR10906">
    <property type="entry name" value="SECY/SEC61-ALPHA FAMILY MEMBER"/>
    <property type="match status" value="1"/>
</dbReference>
<dbReference type="Pfam" id="PF10559">
    <property type="entry name" value="Plug_translocon"/>
    <property type="match status" value="1"/>
</dbReference>
<evidence type="ECO:0000256" key="2">
    <source>
        <dbReference type="SAM" id="Phobius"/>
    </source>
</evidence>
<dbReference type="GO" id="GO:0016020">
    <property type="term" value="C:membrane"/>
    <property type="evidence" value="ECO:0007669"/>
    <property type="project" value="InterPro"/>
</dbReference>
<accession>A0AAD6ZGT4</accession>
<feature type="non-terminal residue" evidence="4">
    <location>
        <position position="108"/>
    </location>
</feature>
<dbReference type="Proteomes" id="UP001218218">
    <property type="component" value="Unassembled WGS sequence"/>
</dbReference>